<sequence>MGRTFTNTAQISQGFEMYAKGYRRSRILDSFGEQPRPSLRTLGNWINRYKNVSKDMLALEHEFEWLHMDVFSIPWEYAHLINRLSSLELQKPSLRRVRWWSRIKKINPHYSDGIVAHIANKCVVNEHMDMMEIPGSNWSNLLESTLIDDEEELELLPGTFAICFFELGTILPNWVQNGVFLSIIRTESKISVVCSDKLIPDGEKISRGWNCLKYDGDEASWRSLVSRIVSPYHLQFLSLGDTNYLLLKNLGDIEQLGLKLKKIVND</sequence>
<dbReference type="SUPFAM" id="SSF55021">
    <property type="entry name" value="ACT-like"/>
    <property type="match status" value="1"/>
</dbReference>
<organism evidence="2">
    <name type="scientific">marine metagenome</name>
    <dbReference type="NCBI Taxonomy" id="408172"/>
    <lineage>
        <taxon>unclassified sequences</taxon>
        <taxon>metagenomes</taxon>
        <taxon>ecological metagenomes</taxon>
    </lineage>
</organism>
<accession>A0A381QDD3</accession>
<gene>
    <name evidence="2" type="ORF">METZ01_LOCUS30140</name>
</gene>
<dbReference type="Pfam" id="PF21631">
    <property type="entry name" value="A9CJY8-like_N"/>
    <property type="match status" value="1"/>
</dbReference>
<evidence type="ECO:0000259" key="1">
    <source>
        <dbReference type="Pfam" id="PF21631"/>
    </source>
</evidence>
<name>A0A381QDD3_9ZZZZ</name>
<protein>
    <recommendedName>
        <fullName evidence="1">A9CJY8-like N-terminal domain-containing protein</fullName>
    </recommendedName>
</protein>
<feature type="domain" description="A9CJY8-like N-terminal" evidence="1">
    <location>
        <begin position="158"/>
        <end position="201"/>
    </location>
</feature>
<reference evidence="2" key="1">
    <citation type="submission" date="2018-05" db="EMBL/GenBank/DDBJ databases">
        <authorList>
            <person name="Lanie J.A."/>
            <person name="Ng W.-L."/>
            <person name="Kazmierczak K.M."/>
            <person name="Andrzejewski T.M."/>
            <person name="Davidsen T.M."/>
            <person name="Wayne K.J."/>
            <person name="Tettelin H."/>
            <person name="Glass J.I."/>
            <person name="Rusch D."/>
            <person name="Podicherti R."/>
            <person name="Tsui H.-C.T."/>
            <person name="Winkler M.E."/>
        </authorList>
    </citation>
    <scope>NUCLEOTIDE SEQUENCE</scope>
</reference>
<evidence type="ECO:0000313" key="2">
    <source>
        <dbReference type="EMBL" id="SUZ77286.1"/>
    </source>
</evidence>
<proteinExistence type="predicted"/>
<dbReference type="EMBL" id="UINC01001311">
    <property type="protein sequence ID" value="SUZ77286.1"/>
    <property type="molecule type" value="Genomic_DNA"/>
</dbReference>
<dbReference type="InterPro" id="IPR045865">
    <property type="entry name" value="ACT-like_dom_sf"/>
</dbReference>
<dbReference type="AlphaFoldDB" id="A0A381QDD3"/>
<dbReference type="InterPro" id="IPR049447">
    <property type="entry name" value="A9CJY8-like_N"/>
</dbReference>
<dbReference type="Gene3D" id="3.30.2130.10">
    <property type="entry name" value="VC0802-like"/>
    <property type="match status" value="1"/>
</dbReference>